<keyword evidence="9" id="KW-0067">ATP-binding</keyword>
<organism evidence="9 10">
    <name type="scientific">Erythrobacter insulae</name>
    <dbReference type="NCBI Taxonomy" id="2584124"/>
    <lineage>
        <taxon>Bacteria</taxon>
        <taxon>Pseudomonadati</taxon>
        <taxon>Pseudomonadota</taxon>
        <taxon>Alphaproteobacteria</taxon>
        <taxon>Sphingomonadales</taxon>
        <taxon>Erythrobacteraceae</taxon>
        <taxon>Erythrobacter/Porphyrobacter group</taxon>
        <taxon>Erythrobacter</taxon>
    </lineage>
</organism>
<dbReference type="PANTHER" id="PTHR43394">
    <property type="entry name" value="ATP-DEPENDENT PERMEASE MDL1, MITOCHONDRIAL"/>
    <property type="match status" value="1"/>
</dbReference>
<dbReference type="InterPro" id="IPR027417">
    <property type="entry name" value="P-loop_NTPase"/>
</dbReference>
<keyword evidence="10" id="KW-1185">Reference proteome</keyword>
<protein>
    <submittedName>
        <fullName evidence="9">ABC transporter ATP-binding protein</fullName>
    </submittedName>
</protein>
<dbReference type="GO" id="GO:0016887">
    <property type="term" value="F:ATP hydrolysis activity"/>
    <property type="evidence" value="ECO:0007669"/>
    <property type="project" value="InterPro"/>
</dbReference>
<keyword evidence="2 6" id="KW-0812">Transmembrane</keyword>
<feature type="transmembrane region" description="Helical" evidence="6">
    <location>
        <begin position="256"/>
        <end position="279"/>
    </location>
</feature>
<feature type="transmembrane region" description="Helical" evidence="6">
    <location>
        <begin position="141"/>
        <end position="164"/>
    </location>
</feature>
<dbReference type="InterPro" id="IPR039421">
    <property type="entry name" value="Type_1_exporter"/>
</dbReference>
<dbReference type="Gene3D" id="3.40.50.300">
    <property type="entry name" value="P-loop containing nucleotide triphosphate hydrolases"/>
    <property type="match status" value="1"/>
</dbReference>
<feature type="region of interest" description="Disordered" evidence="5">
    <location>
        <begin position="568"/>
        <end position="602"/>
    </location>
</feature>
<reference evidence="9 10" key="1">
    <citation type="submission" date="2019-06" db="EMBL/GenBank/DDBJ databases">
        <title>Erythrobacter insulae sp. nov., isolated from a tidal flat.</title>
        <authorList>
            <person name="Yoon J.-H."/>
        </authorList>
    </citation>
    <scope>NUCLEOTIDE SEQUENCE [LARGE SCALE GENOMIC DNA]</scope>
    <source>
        <strain evidence="9 10">JBTF-M21</strain>
    </source>
</reference>
<sequence length="602" mass="67173">MATDNASYGTRLSLVTFFRRFLEILKPEASFYWLTLVYGIGVSLLSLATPISVQLLINTVANTALTAQLVMLSLTLFGLLVLFGLLNALRIHLMELFSRRFYARMVSEIALIAVYAQDPFFGDRKKNALFNRYFDVINVQIALPVLFIGGFSVVLQVAVGFVLVSLYHPLFLVFTLVMSALIWVIWLAWGGRAIRTGIDLSHAKHGTAGWLETIGDSNGFFKSQRRIDYALDKTDEFTHTYIGERKRHFRQHFSQTLAFLLMYAAASAVLLGLGGWLVIQGQLGLGQLVAAELVLSVAFFGVAQLGTYLTYFYDLCAAIEELTLFYDVEQEKIAGDNPVNGDDHTLVFKNVRGTARHETAEINLEIPSGSIIMAGSSQHGVQRLFTNLLKLHELPDTGFATMGGIDLKDIEAYNLRKDVHVLERPSFVGMTIREYLNLSCPNTAKQRMAAALETAGLTETISTFEKGLDTQIASTGWPLSSVELQQLKLANALLEQPRVLVLSQLFDLVDEDSLARVINELREQAYSTVICFSNRRIDLGFDRFLYLEAKEQRYFDNFDDFCLAVNQKRPRKPSGPRPLLPDSHDTPASPDAIAGNHEVTGQ</sequence>
<evidence type="ECO:0000256" key="2">
    <source>
        <dbReference type="ARBA" id="ARBA00022692"/>
    </source>
</evidence>
<dbReference type="GO" id="GO:0005886">
    <property type="term" value="C:plasma membrane"/>
    <property type="evidence" value="ECO:0007669"/>
    <property type="project" value="UniProtKB-SubCell"/>
</dbReference>
<keyword evidence="9" id="KW-0547">Nucleotide-binding</keyword>
<dbReference type="InterPro" id="IPR036640">
    <property type="entry name" value="ABC1_TM_sf"/>
</dbReference>
<evidence type="ECO:0000256" key="6">
    <source>
        <dbReference type="SAM" id="Phobius"/>
    </source>
</evidence>
<dbReference type="InterPro" id="IPR003439">
    <property type="entry name" value="ABC_transporter-like_ATP-bd"/>
</dbReference>
<feature type="domain" description="ABC transporter" evidence="7">
    <location>
        <begin position="339"/>
        <end position="592"/>
    </location>
</feature>
<evidence type="ECO:0000313" key="9">
    <source>
        <dbReference type="EMBL" id="TRD11974.1"/>
    </source>
</evidence>
<evidence type="ECO:0000259" key="8">
    <source>
        <dbReference type="PROSITE" id="PS50929"/>
    </source>
</evidence>
<keyword evidence="3 6" id="KW-1133">Transmembrane helix</keyword>
<dbReference type="AlphaFoldDB" id="A0A547PD53"/>
<keyword evidence="4 6" id="KW-0472">Membrane</keyword>
<evidence type="ECO:0000256" key="4">
    <source>
        <dbReference type="ARBA" id="ARBA00023136"/>
    </source>
</evidence>
<dbReference type="InterPro" id="IPR011527">
    <property type="entry name" value="ABC1_TM_dom"/>
</dbReference>
<evidence type="ECO:0000256" key="5">
    <source>
        <dbReference type="SAM" id="MobiDB-lite"/>
    </source>
</evidence>
<feature type="transmembrane region" description="Helical" evidence="6">
    <location>
        <begin position="69"/>
        <end position="89"/>
    </location>
</feature>
<dbReference type="Proteomes" id="UP000316343">
    <property type="component" value="Unassembled WGS sequence"/>
</dbReference>
<dbReference type="RefSeq" id="WP_142788247.1">
    <property type="nucleotide sequence ID" value="NZ_VHJK01000001.1"/>
</dbReference>
<evidence type="ECO:0000313" key="10">
    <source>
        <dbReference type="Proteomes" id="UP000316343"/>
    </source>
</evidence>
<dbReference type="PROSITE" id="PS50929">
    <property type="entry name" value="ABC_TM1F"/>
    <property type="match status" value="1"/>
</dbReference>
<feature type="transmembrane region" description="Helical" evidence="6">
    <location>
        <begin position="31"/>
        <end position="57"/>
    </location>
</feature>
<proteinExistence type="predicted"/>
<dbReference type="PANTHER" id="PTHR43394:SF4">
    <property type="entry name" value="TOXIN SECRETION ABC TRANSPORTER ATP-BINDING PROTEIN"/>
    <property type="match status" value="1"/>
</dbReference>
<gene>
    <name evidence="9" type="ORF">FGU71_08960</name>
</gene>
<comment type="caution">
    <text evidence="9">The sequence shown here is derived from an EMBL/GenBank/DDBJ whole genome shotgun (WGS) entry which is preliminary data.</text>
</comment>
<dbReference type="OrthoDB" id="311344at2"/>
<dbReference type="SUPFAM" id="SSF52540">
    <property type="entry name" value="P-loop containing nucleoside triphosphate hydrolases"/>
    <property type="match status" value="1"/>
</dbReference>
<feature type="transmembrane region" description="Helical" evidence="6">
    <location>
        <begin position="170"/>
        <end position="189"/>
    </location>
</feature>
<dbReference type="EMBL" id="VHJK01000001">
    <property type="protein sequence ID" value="TRD11974.1"/>
    <property type="molecule type" value="Genomic_DNA"/>
</dbReference>
<name>A0A547PD53_9SPHN</name>
<dbReference type="PROSITE" id="PS50893">
    <property type="entry name" value="ABC_TRANSPORTER_2"/>
    <property type="match status" value="1"/>
</dbReference>
<dbReference type="GO" id="GO:0015421">
    <property type="term" value="F:ABC-type oligopeptide transporter activity"/>
    <property type="evidence" value="ECO:0007669"/>
    <property type="project" value="TreeGrafter"/>
</dbReference>
<dbReference type="SUPFAM" id="SSF90123">
    <property type="entry name" value="ABC transporter transmembrane region"/>
    <property type="match status" value="1"/>
</dbReference>
<evidence type="ECO:0000259" key="7">
    <source>
        <dbReference type="PROSITE" id="PS50893"/>
    </source>
</evidence>
<evidence type="ECO:0000256" key="3">
    <source>
        <dbReference type="ARBA" id="ARBA00022989"/>
    </source>
</evidence>
<dbReference type="Gene3D" id="1.20.1560.10">
    <property type="entry name" value="ABC transporter type 1, transmembrane domain"/>
    <property type="match status" value="1"/>
</dbReference>
<evidence type="ECO:0000256" key="1">
    <source>
        <dbReference type="ARBA" id="ARBA00004651"/>
    </source>
</evidence>
<dbReference type="Pfam" id="PF00664">
    <property type="entry name" value="ABC_membrane"/>
    <property type="match status" value="1"/>
</dbReference>
<comment type="subcellular location">
    <subcellularLocation>
        <location evidence="1">Cell membrane</location>
        <topology evidence="1">Multi-pass membrane protein</topology>
    </subcellularLocation>
</comment>
<dbReference type="GO" id="GO:0005524">
    <property type="term" value="F:ATP binding"/>
    <property type="evidence" value="ECO:0007669"/>
    <property type="project" value="UniProtKB-KW"/>
</dbReference>
<accession>A0A547PD53</accession>
<feature type="domain" description="ABC transmembrane type-1" evidence="8">
    <location>
        <begin position="33"/>
        <end position="314"/>
    </location>
</feature>